<evidence type="ECO:0000313" key="4">
    <source>
        <dbReference type="EMBL" id="PWK52797.1"/>
    </source>
</evidence>
<reference evidence="4 5" key="1">
    <citation type="submission" date="2018-05" db="EMBL/GenBank/DDBJ databases">
        <title>Genomic Encyclopedia of Type Strains, Phase IV (KMG-IV): sequencing the most valuable type-strain genomes for metagenomic binning, comparative biology and taxonomic classification.</title>
        <authorList>
            <person name="Goeker M."/>
        </authorList>
    </citation>
    <scope>NUCLEOTIDE SEQUENCE [LARGE SCALE GENOMIC DNA]</scope>
    <source>
        <strain evidence="4 5">DSM 25350</strain>
    </source>
</reference>
<comment type="cofactor">
    <cofactor evidence="1">
        <name>Mg(2+)</name>
        <dbReference type="ChEBI" id="CHEBI:18420"/>
    </cofactor>
</comment>
<organism evidence="4 5">
    <name type="scientific">Pleionea mediterranea</name>
    <dbReference type="NCBI Taxonomy" id="523701"/>
    <lineage>
        <taxon>Bacteria</taxon>
        <taxon>Pseudomonadati</taxon>
        <taxon>Pseudomonadota</taxon>
        <taxon>Gammaproteobacteria</taxon>
        <taxon>Oceanospirillales</taxon>
        <taxon>Pleioneaceae</taxon>
        <taxon>Pleionea</taxon>
    </lineage>
</organism>
<accession>A0A316GDQ9</accession>
<dbReference type="InterPro" id="IPR006439">
    <property type="entry name" value="HAD-SF_hydro_IA"/>
</dbReference>
<keyword evidence="5" id="KW-1185">Reference proteome</keyword>
<dbReference type="InterPro" id="IPR051400">
    <property type="entry name" value="HAD-like_hydrolase"/>
</dbReference>
<dbReference type="InterPro" id="IPR036412">
    <property type="entry name" value="HAD-like_sf"/>
</dbReference>
<proteinExistence type="predicted"/>
<dbReference type="SUPFAM" id="SSF56784">
    <property type="entry name" value="HAD-like"/>
    <property type="match status" value="1"/>
</dbReference>
<dbReference type="Gene3D" id="3.40.50.1000">
    <property type="entry name" value="HAD superfamily/HAD-like"/>
    <property type="match status" value="1"/>
</dbReference>
<dbReference type="EMBL" id="QGGU01000004">
    <property type="protein sequence ID" value="PWK52797.1"/>
    <property type="molecule type" value="Genomic_DNA"/>
</dbReference>
<name>A0A316GDQ9_9GAMM</name>
<dbReference type="Pfam" id="PF00702">
    <property type="entry name" value="Hydrolase"/>
    <property type="match status" value="1"/>
</dbReference>
<dbReference type="InterPro" id="IPR023214">
    <property type="entry name" value="HAD_sf"/>
</dbReference>
<dbReference type="SFLD" id="SFLDS00003">
    <property type="entry name" value="Haloacid_Dehalogenase"/>
    <property type="match status" value="1"/>
</dbReference>
<keyword evidence="2 4" id="KW-0378">Hydrolase</keyword>
<dbReference type="OrthoDB" id="367448at2"/>
<dbReference type="AlphaFoldDB" id="A0A316GDQ9"/>
<dbReference type="GO" id="GO:0009231">
    <property type="term" value="P:riboflavin biosynthetic process"/>
    <property type="evidence" value="ECO:0007669"/>
    <property type="project" value="TreeGrafter"/>
</dbReference>
<dbReference type="PANTHER" id="PTHR46470:SF4">
    <property type="entry name" value="5-AMINO-6-(5-PHOSPHO-D-RIBITYLAMINO)URACIL PHOSPHATASE YIGB"/>
    <property type="match status" value="1"/>
</dbReference>
<dbReference type="PANTHER" id="PTHR46470">
    <property type="entry name" value="N-ACYLNEURAMINATE-9-PHOSPHATASE"/>
    <property type="match status" value="1"/>
</dbReference>
<comment type="caution">
    <text evidence="4">The sequence shown here is derived from an EMBL/GenBank/DDBJ whole genome shotgun (WGS) entry which is preliminary data.</text>
</comment>
<evidence type="ECO:0000256" key="2">
    <source>
        <dbReference type="ARBA" id="ARBA00022801"/>
    </source>
</evidence>
<evidence type="ECO:0000313" key="5">
    <source>
        <dbReference type="Proteomes" id="UP000245790"/>
    </source>
</evidence>
<evidence type="ECO:0000256" key="3">
    <source>
        <dbReference type="ARBA" id="ARBA00022842"/>
    </source>
</evidence>
<protein>
    <submittedName>
        <fullName evidence="4">Putative hydrolase of the HAD superfamily</fullName>
    </submittedName>
</protein>
<dbReference type="NCBIfam" id="TIGR01549">
    <property type="entry name" value="HAD-SF-IA-v1"/>
    <property type="match status" value="1"/>
</dbReference>
<dbReference type="RefSeq" id="WP_109762787.1">
    <property type="nucleotide sequence ID" value="NZ_QGGU01000004.1"/>
</dbReference>
<dbReference type="GO" id="GO:0016787">
    <property type="term" value="F:hydrolase activity"/>
    <property type="evidence" value="ECO:0007669"/>
    <property type="project" value="UniProtKB-KW"/>
</dbReference>
<dbReference type="Gene3D" id="1.20.120.1600">
    <property type="match status" value="1"/>
</dbReference>
<keyword evidence="3" id="KW-0460">Magnesium</keyword>
<dbReference type="SFLD" id="SFLDG01129">
    <property type="entry name" value="C1.5:_HAD__Beta-PGM__Phosphata"/>
    <property type="match status" value="1"/>
</dbReference>
<dbReference type="Proteomes" id="UP000245790">
    <property type="component" value="Unassembled WGS sequence"/>
</dbReference>
<sequence length="246" mass="28085">MNKLSTLQQMLTQSKVIGFDLDDTLWDNKPVIKRAITLQFDFLQKQLPDLSRDVIEQEYATMVKQALTHIEDSGDDKRCHDMSLLRQMALKSFCESHHLDEAIAHQTYDVFYQARQQFISFPEAKKLLELLAKKFRLVAISNGNASLEHSELNDYFLFHWRAGVDGKAKPDPDMLFKAMADCQVSSKEFIYVGDSLDIDGAAAHRANSFCWLLSDLISEKQHSTDGQLVFRSISELLSSIEAISLY</sequence>
<gene>
    <name evidence="4" type="ORF">C8D97_10415</name>
</gene>
<evidence type="ECO:0000256" key="1">
    <source>
        <dbReference type="ARBA" id="ARBA00001946"/>
    </source>
</evidence>